<gene>
    <name evidence="2" type="ORF">ACFOVU_28420</name>
</gene>
<feature type="non-terminal residue" evidence="2">
    <location>
        <position position="947"/>
    </location>
</feature>
<reference evidence="3" key="1">
    <citation type="journal article" date="2019" name="Int. J. Syst. Evol. Microbiol.">
        <title>The Global Catalogue of Microorganisms (GCM) 10K type strain sequencing project: providing services to taxonomists for standard genome sequencing and annotation.</title>
        <authorList>
            <consortium name="The Broad Institute Genomics Platform"/>
            <consortium name="The Broad Institute Genome Sequencing Center for Infectious Disease"/>
            <person name="Wu L."/>
            <person name="Ma J."/>
        </authorList>
    </citation>
    <scope>NUCLEOTIDE SEQUENCE [LARGE SCALE GENOMIC DNA]</scope>
    <source>
        <strain evidence="3">TBRC 1826</strain>
    </source>
</reference>
<dbReference type="EMBL" id="JBHSBH010000021">
    <property type="protein sequence ID" value="MFC3999872.1"/>
    <property type="molecule type" value="Genomic_DNA"/>
</dbReference>
<evidence type="ECO:0000313" key="2">
    <source>
        <dbReference type="EMBL" id="MFC3999872.1"/>
    </source>
</evidence>
<keyword evidence="3" id="KW-1185">Reference proteome</keyword>
<evidence type="ECO:0000313" key="3">
    <source>
        <dbReference type="Proteomes" id="UP001595847"/>
    </source>
</evidence>
<organism evidence="2 3">
    <name type="scientific">Nocardiopsis sediminis</name>
    <dbReference type="NCBI Taxonomy" id="1778267"/>
    <lineage>
        <taxon>Bacteria</taxon>
        <taxon>Bacillati</taxon>
        <taxon>Actinomycetota</taxon>
        <taxon>Actinomycetes</taxon>
        <taxon>Streptosporangiales</taxon>
        <taxon>Nocardiopsidaceae</taxon>
        <taxon>Nocardiopsis</taxon>
    </lineage>
</organism>
<accession>A0ABV8FVF3</accession>
<name>A0ABV8FVF3_9ACTN</name>
<feature type="region of interest" description="Disordered" evidence="1">
    <location>
        <begin position="772"/>
        <end position="947"/>
    </location>
</feature>
<feature type="compositionally biased region" description="Acidic residues" evidence="1">
    <location>
        <begin position="817"/>
        <end position="845"/>
    </location>
</feature>
<dbReference type="Proteomes" id="UP001595847">
    <property type="component" value="Unassembled WGS sequence"/>
</dbReference>
<feature type="compositionally biased region" description="Low complexity" evidence="1">
    <location>
        <begin position="794"/>
        <end position="806"/>
    </location>
</feature>
<protein>
    <submittedName>
        <fullName evidence="2">Uncharacterized protein</fullName>
    </submittedName>
</protein>
<feature type="region of interest" description="Disordered" evidence="1">
    <location>
        <begin position="294"/>
        <end position="322"/>
    </location>
</feature>
<evidence type="ECO:0000256" key="1">
    <source>
        <dbReference type="SAM" id="MobiDB-lite"/>
    </source>
</evidence>
<feature type="compositionally biased region" description="Gly residues" evidence="1">
    <location>
        <begin position="849"/>
        <end position="920"/>
    </location>
</feature>
<comment type="caution">
    <text evidence="2">The sequence shown here is derived from an EMBL/GenBank/DDBJ whole genome shotgun (WGS) entry which is preliminary data.</text>
</comment>
<proteinExistence type="predicted"/>
<sequence>MFVSIFNGVPASVLGHLKDGLTNDQIAAEFIDERPNSGDVDNARLKKEKTKVGNGLRKIYRDMGVRDRERVSAIARVADGTARPGDRLRALEAMAEALKSLDVSRRVDAAAGKVDARREPGWAKEFVAGIRRDLDAADAEGVEPADRARGLIGELSRKFLPRFGDVESGVLDSMKKGLSFTNIVDQRIAGVPRDGAFAVRRKQEQSNVGVTVIGIYEKLGVRDRDDARGIVVALARAADGIAGPGDQLRALGLIKEFLGDRDPKISGRLDYGRSEGWAKDRVADIDRLLEAIGGEPGSRAASDAPGEDEPGSPPAGAESAGERVGELARVFASIFNGVPASVLGHLKDGLTNDKIAAKFIDERPNSGDVDNARLKKEKTKVENGLRKIYRDMGVRDRERVSAIARVADGTARPGDQLRALDAMAEALKSLDVSRRVDAAAGKVDARREPGWAKEFVAGIRRDLDAADAEGVEPADRARGLIGELARKFLPRFGDVESGMLDSMKKGLSFTNIVDQRIAGVPRDGAFAVRRKQEQSNVGITVSNIYEKLGVHDRDDARGIVVALARAADGIAGPGDQLRALGLIKEFLGDRDPKISGRLDYGRSEGWAKDRVADIDRLLEEAGGAKAGAGAVVPVGEEAARAPRVRVAPAVELTAGDLDRMWEALGKLNSPLRWEVFLQLGATRDIDTISERITMANGRNPARTTVDIYVRAVVSALVVNSREQAGAISRAYSSGLLARLRGDVRSRVAGSGGESAVSAGGPVAVVTDEGLHAVSGRGNDPEAAPETMAIDDSDSASGSAGAHLAGGPANPLTVPETSSEEDGDSLESDDGDDGDLPDSDDEDGGDELPGPGGGQGPAGSGPGAGGAGGSGGSTGRGGGAGDGGTGGRSGGPDGRSARGAGGGGPAGRGGQVRSAGVGGNDGARESDSDSGVDGFYDPAPARSQEAAD</sequence>